<accession>A0ABD5XVS2</accession>
<feature type="transmembrane region" description="Helical" evidence="9">
    <location>
        <begin position="296"/>
        <end position="314"/>
    </location>
</feature>
<keyword evidence="8 9" id="KW-0472">Membrane</keyword>
<comment type="caution">
    <text evidence="10">The sequence shown here is derived from an EMBL/GenBank/DDBJ whole genome shotgun (WGS) entry which is preliminary data.</text>
</comment>
<dbReference type="AlphaFoldDB" id="A0ABD5XVS2"/>
<keyword evidence="7" id="KW-0406">Ion transport</keyword>
<protein>
    <submittedName>
        <fullName evidence="10">TrkH family potassium uptake protein</fullName>
    </submittedName>
</protein>
<feature type="transmembrane region" description="Helical" evidence="9">
    <location>
        <begin position="439"/>
        <end position="461"/>
    </location>
</feature>
<name>A0ABD5XVS2_9EURY</name>
<dbReference type="Pfam" id="PF02386">
    <property type="entry name" value="TrkH"/>
    <property type="match status" value="1"/>
</dbReference>
<dbReference type="PANTHER" id="PTHR32024">
    <property type="entry name" value="TRK SYSTEM POTASSIUM UPTAKE PROTEIN TRKG-RELATED"/>
    <property type="match status" value="1"/>
</dbReference>
<keyword evidence="3" id="KW-0813">Transport</keyword>
<feature type="transmembrane region" description="Helical" evidence="9">
    <location>
        <begin position="206"/>
        <end position="225"/>
    </location>
</feature>
<dbReference type="GO" id="GO:0005886">
    <property type="term" value="C:plasma membrane"/>
    <property type="evidence" value="ECO:0007669"/>
    <property type="project" value="UniProtKB-SubCell"/>
</dbReference>
<evidence type="ECO:0000256" key="3">
    <source>
        <dbReference type="ARBA" id="ARBA00022448"/>
    </source>
</evidence>
<keyword evidence="5 9" id="KW-0812">Transmembrane</keyword>
<comment type="subcellular location">
    <subcellularLocation>
        <location evidence="1">Cell membrane</location>
        <topology evidence="1">Multi-pass membrane protein</topology>
    </subcellularLocation>
</comment>
<proteinExistence type="inferred from homology"/>
<feature type="transmembrane region" description="Helical" evidence="9">
    <location>
        <begin position="500"/>
        <end position="522"/>
    </location>
</feature>
<evidence type="ECO:0000256" key="7">
    <source>
        <dbReference type="ARBA" id="ARBA00023065"/>
    </source>
</evidence>
<comment type="similarity">
    <text evidence="2">Belongs to the TrkH potassium transport family.</text>
</comment>
<evidence type="ECO:0000256" key="8">
    <source>
        <dbReference type="ARBA" id="ARBA00023136"/>
    </source>
</evidence>
<gene>
    <name evidence="10" type="ORF">ACFQMA_05250</name>
</gene>
<organism evidence="10 11">
    <name type="scientific">Halosimplex aquaticum</name>
    <dbReference type="NCBI Taxonomy" id="3026162"/>
    <lineage>
        <taxon>Archaea</taxon>
        <taxon>Methanobacteriati</taxon>
        <taxon>Methanobacteriota</taxon>
        <taxon>Stenosarchaea group</taxon>
        <taxon>Halobacteria</taxon>
        <taxon>Halobacteriales</taxon>
        <taxon>Haloarculaceae</taxon>
        <taxon>Halosimplex</taxon>
    </lineage>
</organism>
<feature type="transmembrane region" description="Helical" evidence="9">
    <location>
        <begin position="78"/>
        <end position="98"/>
    </location>
</feature>
<dbReference type="Proteomes" id="UP001596432">
    <property type="component" value="Unassembled WGS sequence"/>
</dbReference>
<keyword evidence="6 9" id="KW-1133">Transmembrane helix</keyword>
<feature type="transmembrane region" description="Helical" evidence="9">
    <location>
        <begin position="258"/>
        <end position="276"/>
    </location>
</feature>
<keyword evidence="4" id="KW-1003">Cell membrane</keyword>
<dbReference type="EMBL" id="JBHTAS010000001">
    <property type="protein sequence ID" value="MFC7139244.1"/>
    <property type="molecule type" value="Genomic_DNA"/>
</dbReference>
<feature type="transmembrane region" description="Helical" evidence="9">
    <location>
        <begin position="161"/>
        <end position="186"/>
    </location>
</feature>
<dbReference type="PANTHER" id="PTHR32024:SF2">
    <property type="entry name" value="TRK SYSTEM POTASSIUM UPTAKE PROTEIN TRKG-RELATED"/>
    <property type="match status" value="1"/>
</dbReference>
<feature type="transmembrane region" description="Helical" evidence="9">
    <location>
        <begin position="39"/>
        <end position="57"/>
    </location>
</feature>
<reference evidence="10 11" key="1">
    <citation type="journal article" date="2019" name="Int. J. Syst. Evol. Microbiol.">
        <title>The Global Catalogue of Microorganisms (GCM) 10K type strain sequencing project: providing services to taxonomists for standard genome sequencing and annotation.</title>
        <authorList>
            <consortium name="The Broad Institute Genomics Platform"/>
            <consortium name="The Broad Institute Genome Sequencing Center for Infectious Disease"/>
            <person name="Wu L."/>
            <person name="Ma J."/>
        </authorList>
    </citation>
    <scope>NUCLEOTIDE SEQUENCE [LARGE SCALE GENOMIC DNA]</scope>
    <source>
        <strain evidence="10 11">XZYJT29</strain>
    </source>
</reference>
<evidence type="ECO:0000256" key="2">
    <source>
        <dbReference type="ARBA" id="ARBA00009137"/>
    </source>
</evidence>
<dbReference type="InterPro" id="IPR003445">
    <property type="entry name" value="Cat_transpt"/>
</dbReference>
<sequence>MRQRLKPLARDLGRILTALSGIVFASIVVSVAWGEFFAVPALLVSGLIPLGIGRLLTTRYSDADEIGKLHGMMIAASGWLLVGLFGTLPFVLIAWTVAVDPFFGPLAVPAGMDTPTLAVFRNPLNGFFESLSGFTGTGLTMTDDESVLPRTLQWWRTFTEWIGGVGVIVLTTAILARPGSGSLTLYESEARSEKIHPSIVSTVRTIWWIFILFTFVSISILYLAGMPTWDAINHGMTGLATGGFSVTDASIGEYNNPIIDFAMVPVMILGSIAFPIHYLMLQGDLKNLYTDPQTRWLWGYFSLGSVALVGLLLLNGTFETSRVAVTNGIVLTGSSATLFQTIRYGLFQFVSAASCTGFGTTGVGDWSAPAQLTMSFAMFLGAAAGSTVGGIKLIRLITLVKGTAFRIRGVFYPDSAIRYLKLDDRNLGEAELSRELEEAAIIAFLWILFLGVGLAVLLLTIDSSFTLENAIFEIASAQGNVGLSTGITGPDMPTPAKVMFLFNMWIGRLEIIPVLVLLRGLLDTFNFYR</sequence>
<evidence type="ECO:0000256" key="9">
    <source>
        <dbReference type="SAM" id="Phobius"/>
    </source>
</evidence>
<evidence type="ECO:0000313" key="10">
    <source>
        <dbReference type="EMBL" id="MFC7139244.1"/>
    </source>
</evidence>
<keyword evidence="11" id="KW-1185">Reference proteome</keyword>
<feature type="transmembrane region" description="Helical" evidence="9">
    <location>
        <begin position="12"/>
        <end position="33"/>
    </location>
</feature>
<dbReference type="GO" id="GO:0030001">
    <property type="term" value="P:metal ion transport"/>
    <property type="evidence" value="ECO:0007669"/>
    <property type="project" value="UniProtKB-ARBA"/>
</dbReference>
<evidence type="ECO:0000256" key="6">
    <source>
        <dbReference type="ARBA" id="ARBA00022989"/>
    </source>
</evidence>
<dbReference type="GeneID" id="78819496"/>
<dbReference type="RefSeq" id="WP_274324840.1">
    <property type="nucleotide sequence ID" value="NZ_CP118158.1"/>
</dbReference>
<evidence type="ECO:0000256" key="4">
    <source>
        <dbReference type="ARBA" id="ARBA00022475"/>
    </source>
</evidence>
<evidence type="ECO:0000256" key="5">
    <source>
        <dbReference type="ARBA" id="ARBA00022692"/>
    </source>
</evidence>
<evidence type="ECO:0000256" key="1">
    <source>
        <dbReference type="ARBA" id="ARBA00004651"/>
    </source>
</evidence>
<evidence type="ECO:0000313" key="11">
    <source>
        <dbReference type="Proteomes" id="UP001596432"/>
    </source>
</evidence>